<dbReference type="GO" id="GO:0005829">
    <property type="term" value="C:cytosol"/>
    <property type="evidence" value="ECO:0007669"/>
    <property type="project" value="TreeGrafter"/>
</dbReference>
<dbReference type="Gene3D" id="3.40.50.2300">
    <property type="match status" value="1"/>
</dbReference>
<feature type="domain" description="OmpR/PhoB-type" evidence="11">
    <location>
        <begin position="126"/>
        <end position="225"/>
    </location>
</feature>
<keyword evidence="4" id="KW-0805">Transcription regulation</keyword>
<keyword evidence="3" id="KW-0902">Two-component regulatory system</keyword>
<evidence type="ECO:0000256" key="4">
    <source>
        <dbReference type="ARBA" id="ARBA00023015"/>
    </source>
</evidence>
<evidence type="ECO:0000313" key="14">
    <source>
        <dbReference type="EMBL" id="RGJ26243.1"/>
    </source>
</evidence>
<dbReference type="Pfam" id="PF00486">
    <property type="entry name" value="Trans_reg_C"/>
    <property type="match status" value="1"/>
</dbReference>
<dbReference type="EMBL" id="QRHO01000042">
    <property type="protein sequence ID" value="RHF79816.1"/>
    <property type="molecule type" value="Genomic_DNA"/>
</dbReference>
<dbReference type="Proteomes" id="UP000284579">
    <property type="component" value="Unassembled WGS sequence"/>
</dbReference>
<feature type="domain" description="Response regulatory" evidence="10">
    <location>
        <begin position="3"/>
        <end position="116"/>
    </location>
</feature>
<evidence type="ECO:0000259" key="11">
    <source>
        <dbReference type="PROSITE" id="PS51755"/>
    </source>
</evidence>
<evidence type="ECO:0000313" key="19">
    <source>
        <dbReference type="Proteomes" id="UP000554488"/>
    </source>
</evidence>
<organism evidence="12 16">
    <name type="scientific">Coprococcus comes</name>
    <dbReference type="NCBI Taxonomy" id="410072"/>
    <lineage>
        <taxon>Bacteria</taxon>
        <taxon>Bacillati</taxon>
        <taxon>Bacillota</taxon>
        <taxon>Clostridia</taxon>
        <taxon>Lachnospirales</taxon>
        <taxon>Lachnospiraceae</taxon>
        <taxon>Coprococcus</taxon>
    </lineage>
</organism>
<evidence type="ECO:0000256" key="2">
    <source>
        <dbReference type="ARBA" id="ARBA00022553"/>
    </source>
</evidence>
<dbReference type="FunFam" id="1.10.10.10:FF:000018">
    <property type="entry name" value="DNA-binding response regulator ResD"/>
    <property type="match status" value="1"/>
</dbReference>
<evidence type="ECO:0000256" key="7">
    <source>
        <dbReference type="ARBA" id="ARBA00024867"/>
    </source>
</evidence>
<evidence type="ECO:0000256" key="1">
    <source>
        <dbReference type="ARBA" id="ARBA00018672"/>
    </source>
</evidence>
<evidence type="ECO:0000256" key="9">
    <source>
        <dbReference type="PROSITE-ProRule" id="PRU01091"/>
    </source>
</evidence>
<name>A0A173UD29_9FIRM</name>
<dbReference type="Proteomes" id="UP000095727">
    <property type="component" value="Unassembled WGS sequence"/>
</dbReference>
<evidence type="ECO:0000313" key="15">
    <source>
        <dbReference type="EMBL" id="RHF79816.1"/>
    </source>
</evidence>
<dbReference type="GO" id="GO:0000156">
    <property type="term" value="F:phosphorelay response regulator activity"/>
    <property type="evidence" value="ECO:0007669"/>
    <property type="project" value="TreeGrafter"/>
</dbReference>
<comment type="function">
    <text evidence="7">May play the central regulatory role in sporulation. It may be an element of the effector pathway responsible for the activation of sporulation genes in response to nutritional stress. Spo0A may act in concert with spo0H (a sigma factor) to control the expression of some genes that are critical to the sporulation process.</text>
</comment>
<evidence type="ECO:0000313" key="17">
    <source>
        <dbReference type="Proteomes" id="UP000260655"/>
    </source>
</evidence>
<evidence type="ECO:0000256" key="6">
    <source>
        <dbReference type="ARBA" id="ARBA00023163"/>
    </source>
</evidence>
<evidence type="ECO:0000313" key="18">
    <source>
        <dbReference type="Proteomes" id="UP000284579"/>
    </source>
</evidence>
<dbReference type="Gene3D" id="6.10.250.690">
    <property type="match status" value="1"/>
</dbReference>
<dbReference type="SUPFAM" id="SSF52172">
    <property type="entry name" value="CheY-like"/>
    <property type="match status" value="1"/>
</dbReference>
<keyword evidence="6" id="KW-0804">Transcription</keyword>
<reference evidence="12 16" key="1">
    <citation type="submission" date="2015-09" db="EMBL/GenBank/DDBJ databases">
        <authorList>
            <consortium name="Pathogen Informatics"/>
        </authorList>
    </citation>
    <scope>NUCLEOTIDE SEQUENCE [LARGE SCALE GENOMIC DNA]</scope>
    <source>
        <strain evidence="12 16">2789STDY5834962</strain>
    </source>
</reference>
<dbReference type="GO" id="GO:0032993">
    <property type="term" value="C:protein-DNA complex"/>
    <property type="evidence" value="ECO:0007669"/>
    <property type="project" value="TreeGrafter"/>
</dbReference>
<dbReference type="EMBL" id="CYXR01000027">
    <property type="protein sequence ID" value="CUN12739.1"/>
    <property type="molecule type" value="Genomic_DNA"/>
</dbReference>
<feature type="modified residue" description="4-aspartylphosphate" evidence="8">
    <location>
        <position position="52"/>
    </location>
</feature>
<dbReference type="InterPro" id="IPR001867">
    <property type="entry name" value="OmpR/PhoB-type_DNA-bd"/>
</dbReference>
<dbReference type="CDD" id="cd00383">
    <property type="entry name" value="trans_reg_C"/>
    <property type="match status" value="1"/>
</dbReference>
<dbReference type="InterPro" id="IPR036388">
    <property type="entry name" value="WH-like_DNA-bd_sf"/>
</dbReference>
<dbReference type="InterPro" id="IPR001789">
    <property type="entry name" value="Sig_transdc_resp-reg_receiver"/>
</dbReference>
<dbReference type="EMBL" id="QSOV01000001">
    <property type="protein sequence ID" value="RGJ26243.1"/>
    <property type="molecule type" value="Genomic_DNA"/>
</dbReference>
<dbReference type="RefSeq" id="WP_005342931.1">
    <property type="nucleotide sequence ID" value="NZ_CYXR01000027.1"/>
</dbReference>
<sequence length="228" mass="26337">MNKILIIEDDLEINALLADFLKEKGYAVHCQYDGLHVLDFLNKEKIDLIILDIMLPYRSGDIILSDVRKKFTIPVIIISAKETTQNKIDLLRLGADDYITKPFDMEEVLARIESNLRRVQFQNSQTECLQYNNLTLDLEKNTAFLNGIELSLTAKEFGILELLMKYPDKVFSKSNLFQSVWDTEYIAEDNTLNVHISNLRNKLKAICSDTEFIDTVWGIGYRLHKAKD</sequence>
<evidence type="ECO:0000313" key="12">
    <source>
        <dbReference type="EMBL" id="CUN12739.1"/>
    </source>
</evidence>
<gene>
    <name evidence="12" type="primary">sphR_2</name>
    <name evidence="15" type="ORF">DW656_16270</name>
    <name evidence="14" type="ORF">DXD67_00220</name>
    <name evidence="12" type="ORF">ERS852574_02871</name>
    <name evidence="13" type="ORF">HUU93_01395</name>
</gene>
<dbReference type="SMART" id="SM00448">
    <property type="entry name" value="REC"/>
    <property type="match status" value="1"/>
</dbReference>
<reference evidence="17 18" key="2">
    <citation type="submission" date="2018-08" db="EMBL/GenBank/DDBJ databases">
        <title>A genome reference for cultivated species of the human gut microbiota.</title>
        <authorList>
            <person name="Zou Y."/>
            <person name="Xue W."/>
            <person name="Luo G."/>
        </authorList>
    </citation>
    <scope>NUCLEOTIDE SEQUENCE [LARGE SCALE GENOMIC DNA]</scope>
    <source>
        <strain evidence="15 18">AM23-3</strain>
        <strain evidence="14 17">TM07-19</strain>
    </source>
</reference>
<dbReference type="GO" id="GO:0006355">
    <property type="term" value="P:regulation of DNA-templated transcription"/>
    <property type="evidence" value="ECO:0007669"/>
    <property type="project" value="InterPro"/>
</dbReference>
<dbReference type="AlphaFoldDB" id="A0A173UD29"/>
<dbReference type="GeneID" id="77333042"/>
<evidence type="ECO:0000256" key="3">
    <source>
        <dbReference type="ARBA" id="ARBA00023012"/>
    </source>
</evidence>
<evidence type="ECO:0000256" key="5">
    <source>
        <dbReference type="ARBA" id="ARBA00023125"/>
    </source>
</evidence>
<evidence type="ECO:0000313" key="16">
    <source>
        <dbReference type="Proteomes" id="UP000095727"/>
    </source>
</evidence>
<dbReference type="Gene3D" id="1.10.10.10">
    <property type="entry name" value="Winged helix-like DNA-binding domain superfamily/Winged helix DNA-binding domain"/>
    <property type="match status" value="1"/>
</dbReference>
<dbReference type="InterPro" id="IPR011006">
    <property type="entry name" value="CheY-like_superfamily"/>
</dbReference>
<accession>A0A173UD29</accession>
<dbReference type="PROSITE" id="PS51755">
    <property type="entry name" value="OMPR_PHOB"/>
    <property type="match status" value="1"/>
</dbReference>
<dbReference type="EMBL" id="JABWDC010000003">
    <property type="protein sequence ID" value="NUN85270.1"/>
    <property type="molecule type" value="Genomic_DNA"/>
</dbReference>
<reference evidence="13 19" key="3">
    <citation type="submission" date="2020-04" db="EMBL/GenBank/DDBJ databases">
        <authorList>
            <person name="Pieper L."/>
        </authorList>
    </citation>
    <scope>NUCLEOTIDE SEQUENCE [LARGE SCALE GENOMIC DNA]</scope>
    <source>
        <strain evidence="13 19">F22</strain>
    </source>
</reference>
<feature type="DNA-binding region" description="OmpR/PhoB-type" evidence="9">
    <location>
        <begin position="126"/>
        <end position="225"/>
    </location>
</feature>
<dbReference type="PANTHER" id="PTHR48111">
    <property type="entry name" value="REGULATOR OF RPOS"/>
    <property type="match status" value="1"/>
</dbReference>
<keyword evidence="2 8" id="KW-0597">Phosphoprotein</keyword>
<evidence type="ECO:0000313" key="13">
    <source>
        <dbReference type="EMBL" id="NUN85270.1"/>
    </source>
</evidence>
<reference evidence="13 19" key="4">
    <citation type="submission" date="2020-07" db="EMBL/GenBank/DDBJ databases">
        <title>Bacterial metabolism rescues the inhibition of intestinal drug absorption by food and drug additives.</title>
        <authorList>
            <person name="Zou L."/>
            <person name="Spanogiannopoulos P."/>
            <person name="Chien H.-C."/>
            <person name="Pieper L.M."/>
            <person name="Cai W."/>
            <person name="Khuri N."/>
            <person name="Pottel J."/>
            <person name="Vora B."/>
            <person name="Ni Z."/>
            <person name="Tsakalozou E."/>
            <person name="Zhang W."/>
            <person name="Shoichet B.K."/>
            <person name="Giacomini K.M."/>
            <person name="Turnbaugh P.J."/>
        </authorList>
    </citation>
    <scope>NUCLEOTIDE SEQUENCE [LARGE SCALE GENOMIC DNA]</scope>
    <source>
        <strain evidence="13 19">F22</strain>
    </source>
</reference>
<dbReference type="Pfam" id="PF00072">
    <property type="entry name" value="Response_reg"/>
    <property type="match status" value="1"/>
</dbReference>
<dbReference type="SMART" id="SM00862">
    <property type="entry name" value="Trans_reg_C"/>
    <property type="match status" value="1"/>
</dbReference>
<evidence type="ECO:0000256" key="8">
    <source>
        <dbReference type="PROSITE-ProRule" id="PRU00169"/>
    </source>
</evidence>
<proteinExistence type="predicted"/>
<dbReference type="InterPro" id="IPR039420">
    <property type="entry name" value="WalR-like"/>
</dbReference>
<dbReference type="Proteomes" id="UP000554488">
    <property type="component" value="Unassembled WGS sequence"/>
</dbReference>
<dbReference type="GO" id="GO:0000976">
    <property type="term" value="F:transcription cis-regulatory region binding"/>
    <property type="evidence" value="ECO:0007669"/>
    <property type="project" value="TreeGrafter"/>
</dbReference>
<dbReference type="PANTHER" id="PTHR48111:SF2">
    <property type="entry name" value="RESPONSE REGULATOR SAER"/>
    <property type="match status" value="1"/>
</dbReference>
<keyword evidence="5 9" id="KW-0238">DNA-binding</keyword>
<dbReference type="PROSITE" id="PS50110">
    <property type="entry name" value="RESPONSE_REGULATORY"/>
    <property type="match status" value="1"/>
</dbReference>
<evidence type="ECO:0000259" key="10">
    <source>
        <dbReference type="PROSITE" id="PS50110"/>
    </source>
</evidence>
<dbReference type="Proteomes" id="UP000260655">
    <property type="component" value="Unassembled WGS sequence"/>
</dbReference>
<protein>
    <recommendedName>
        <fullName evidence="1">Stage 0 sporulation protein A homolog</fullName>
    </recommendedName>
</protein>